<keyword evidence="2" id="KW-1185">Reference proteome</keyword>
<dbReference type="Proteomes" id="UP001164250">
    <property type="component" value="Chromosome 15"/>
</dbReference>
<protein>
    <submittedName>
        <fullName evidence="1">Uncharacterized protein</fullName>
    </submittedName>
</protein>
<comment type="caution">
    <text evidence="1">The sequence shown here is derived from an EMBL/GenBank/DDBJ whole genome shotgun (WGS) entry which is preliminary data.</text>
</comment>
<gene>
    <name evidence="1" type="ORF">Patl1_34956</name>
</gene>
<organism evidence="1 2">
    <name type="scientific">Pistacia atlantica</name>
    <dbReference type="NCBI Taxonomy" id="434234"/>
    <lineage>
        <taxon>Eukaryota</taxon>
        <taxon>Viridiplantae</taxon>
        <taxon>Streptophyta</taxon>
        <taxon>Embryophyta</taxon>
        <taxon>Tracheophyta</taxon>
        <taxon>Spermatophyta</taxon>
        <taxon>Magnoliopsida</taxon>
        <taxon>eudicotyledons</taxon>
        <taxon>Gunneridae</taxon>
        <taxon>Pentapetalae</taxon>
        <taxon>rosids</taxon>
        <taxon>malvids</taxon>
        <taxon>Sapindales</taxon>
        <taxon>Anacardiaceae</taxon>
        <taxon>Pistacia</taxon>
    </lineage>
</organism>
<evidence type="ECO:0000313" key="1">
    <source>
        <dbReference type="EMBL" id="KAJ0075284.1"/>
    </source>
</evidence>
<reference evidence="2" key="1">
    <citation type="journal article" date="2023" name="G3 (Bethesda)">
        <title>Genome assembly and association tests identify interacting loci associated with vigor, precocity, and sex in interspecific pistachio rootstocks.</title>
        <authorList>
            <person name="Palmer W."/>
            <person name="Jacygrad E."/>
            <person name="Sagayaradj S."/>
            <person name="Cavanaugh K."/>
            <person name="Han R."/>
            <person name="Bertier L."/>
            <person name="Beede B."/>
            <person name="Kafkas S."/>
            <person name="Golino D."/>
            <person name="Preece J."/>
            <person name="Michelmore R."/>
        </authorList>
    </citation>
    <scope>NUCLEOTIDE SEQUENCE [LARGE SCALE GENOMIC DNA]</scope>
</reference>
<proteinExistence type="predicted"/>
<name>A0ACC0ZRR7_9ROSI</name>
<evidence type="ECO:0000313" key="2">
    <source>
        <dbReference type="Proteomes" id="UP001164250"/>
    </source>
</evidence>
<accession>A0ACC0ZRR7</accession>
<sequence length="97" mass="10864">MFSSTKTWICLPRAPSEDKKWKIKSNVLIWTWLSDESSGPLMASANKTLKEGRSSPSSVISMELSPSSKLMLHMSLHMHLQEILSEPGSSRVLGKYN</sequence>
<dbReference type="EMBL" id="CM047910">
    <property type="protein sequence ID" value="KAJ0075284.1"/>
    <property type="molecule type" value="Genomic_DNA"/>
</dbReference>